<evidence type="ECO:0000256" key="3">
    <source>
        <dbReference type="ARBA" id="ARBA00022448"/>
    </source>
</evidence>
<organism evidence="11 12">
    <name type="scientific">Rhodococcoides corynebacterioides</name>
    <dbReference type="NCBI Taxonomy" id="53972"/>
    <lineage>
        <taxon>Bacteria</taxon>
        <taxon>Bacillati</taxon>
        <taxon>Actinomycetota</taxon>
        <taxon>Actinomycetes</taxon>
        <taxon>Mycobacteriales</taxon>
        <taxon>Nocardiaceae</taxon>
        <taxon>Rhodococcoides</taxon>
    </lineage>
</organism>
<dbReference type="EMBL" id="JABUBU010000002">
    <property type="protein sequence ID" value="MBY6366277.1"/>
    <property type="molecule type" value="Genomic_DNA"/>
</dbReference>
<evidence type="ECO:0000313" key="11">
    <source>
        <dbReference type="EMBL" id="MBY6366277.1"/>
    </source>
</evidence>
<reference evidence="11 12" key="1">
    <citation type="submission" date="2020-06" db="EMBL/GenBank/DDBJ databases">
        <title>Taxonomy, biology and ecology of Rhodococcus bacteria occurring in California pistachio and other woody hosts as revealed by genome sequence analyses.</title>
        <authorList>
            <person name="Gai Y."/>
            <person name="Riely B."/>
        </authorList>
    </citation>
    <scope>NUCLEOTIDE SEQUENCE [LARGE SCALE GENOMIC DNA]</scope>
    <source>
        <strain evidence="11 12">BP-281</strain>
    </source>
</reference>
<keyword evidence="6" id="KW-0653">Protein transport</keyword>
<evidence type="ECO:0000256" key="5">
    <source>
        <dbReference type="ARBA" id="ARBA00022692"/>
    </source>
</evidence>
<sequence length="132" mass="14433">MELLFPLLILALLVPMFMGIRRQKKEMAKVSELQQSLSVGDRVITTAGLHGLVDDLTDDTVDLEIAPGIITTWSRVVVREVVADQDEADEFEQTTATATDYDETVDAGARVDALENGRTTDTDAAAPRLTKD</sequence>
<proteinExistence type="inferred from homology"/>
<dbReference type="RefSeq" id="WP_222683597.1">
    <property type="nucleotide sequence ID" value="NZ_JABUBT010000003.1"/>
</dbReference>
<dbReference type="InterPro" id="IPR003849">
    <property type="entry name" value="Preprotein_translocase_YajC"/>
</dbReference>
<evidence type="ECO:0000256" key="4">
    <source>
        <dbReference type="ARBA" id="ARBA00022475"/>
    </source>
</evidence>
<comment type="similarity">
    <text evidence="2">Belongs to the YajC family.</text>
</comment>
<evidence type="ECO:0000256" key="9">
    <source>
        <dbReference type="ARBA" id="ARBA00023136"/>
    </source>
</evidence>
<accession>A0ABS7P306</accession>
<evidence type="ECO:0000256" key="2">
    <source>
        <dbReference type="ARBA" id="ARBA00006742"/>
    </source>
</evidence>
<comment type="caution">
    <text evidence="11">The sequence shown here is derived from an EMBL/GenBank/DDBJ whole genome shotgun (WGS) entry which is preliminary data.</text>
</comment>
<protein>
    <submittedName>
        <fullName evidence="11">Preprotein translocase subunit YajC</fullName>
    </submittedName>
</protein>
<evidence type="ECO:0000256" key="7">
    <source>
        <dbReference type="ARBA" id="ARBA00022989"/>
    </source>
</evidence>
<dbReference type="NCBIfam" id="TIGR00739">
    <property type="entry name" value="yajC"/>
    <property type="match status" value="1"/>
</dbReference>
<keyword evidence="8" id="KW-0811">Translocation</keyword>
<keyword evidence="7" id="KW-1133">Transmembrane helix</keyword>
<comment type="subcellular location">
    <subcellularLocation>
        <location evidence="1">Cell membrane</location>
        <topology evidence="1">Single-pass membrane protein</topology>
    </subcellularLocation>
</comment>
<dbReference type="PANTHER" id="PTHR33909:SF1">
    <property type="entry name" value="SEC TRANSLOCON ACCESSORY COMPLEX SUBUNIT YAJC"/>
    <property type="match status" value="1"/>
</dbReference>
<evidence type="ECO:0000256" key="1">
    <source>
        <dbReference type="ARBA" id="ARBA00004162"/>
    </source>
</evidence>
<dbReference type="SMART" id="SM01323">
    <property type="entry name" value="YajC"/>
    <property type="match status" value="1"/>
</dbReference>
<keyword evidence="12" id="KW-1185">Reference proteome</keyword>
<dbReference type="Proteomes" id="UP000825228">
    <property type="component" value="Unassembled WGS sequence"/>
</dbReference>
<gene>
    <name evidence="11" type="primary">yajC</name>
    <name evidence="11" type="ORF">HQ603_05855</name>
</gene>
<dbReference type="Pfam" id="PF02699">
    <property type="entry name" value="YajC"/>
    <property type="match status" value="1"/>
</dbReference>
<keyword evidence="4" id="KW-1003">Cell membrane</keyword>
<evidence type="ECO:0000256" key="10">
    <source>
        <dbReference type="SAM" id="MobiDB-lite"/>
    </source>
</evidence>
<evidence type="ECO:0000256" key="8">
    <source>
        <dbReference type="ARBA" id="ARBA00023010"/>
    </source>
</evidence>
<keyword evidence="9" id="KW-0472">Membrane</keyword>
<keyword evidence="5" id="KW-0812">Transmembrane</keyword>
<feature type="region of interest" description="Disordered" evidence="10">
    <location>
        <begin position="88"/>
        <end position="132"/>
    </location>
</feature>
<feature type="compositionally biased region" description="Basic and acidic residues" evidence="10">
    <location>
        <begin position="112"/>
        <end position="121"/>
    </location>
</feature>
<name>A0ABS7P306_9NOCA</name>
<keyword evidence="3" id="KW-0813">Transport</keyword>
<evidence type="ECO:0000256" key="6">
    <source>
        <dbReference type="ARBA" id="ARBA00022927"/>
    </source>
</evidence>
<dbReference type="PANTHER" id="PTHR33909">
    <property type="entry name" value="SEC TRANSLOCON ACCESSORY COMPLEX SUBUNIT YAJC"/>
    <property type="match status" value="1"/>
</dbReference>
<evidence type="ECO:0000313" key="12">
    <source>
        <dbReference type="Proteomes" id="UP000825228"/>
    </source>
</evidence>